<protein>
    <submittedName>
        <fullName evidence="3">Secreted protein</fullName>
    </submittedName>
</protein>
<reference evidence="3" key="1">
    <citation type="submission" date="2023-03" db="UniProtKB">
        <authorList>
            <consortium name="WormBaseParasite"/>
        </authorList>
    </citation>
    <scope>IDENTIFICATION</scope>
</reference>
<feature type="transmembrane region" description="Helical" evidence="1">
    <location>
        <begin position="12"/>
        <end position="32"/>
    </location>
</feature>
<keyword evidence="2" id="KW-1185">Reference proteome</keyword>
<keyword evidence="1" id="KW-0812">Transmembrane</keyword>
<dbReference type="Proteomes" id="UP000036681">
    <property type="component" value="Unplaced"/>
</dbReference>
<evidence type="ECO:0000256" key="1">
    <source>
        <dbReference type="SAM" id="Phobius"/>
    </source>
</evidence>
<evidence type="ECO:0000313" key="3">
    <source>
        <dbReference type="WBParaSite" id="ALUE_0001124301-mRNA-1"/>
    </source>
</evidence>
<proteinExistence type="predicted"/>
<sequence>MRFVSTAAFYEYFWHIYNVLCIHIFSFLFTTVDRLLECLTKGKTITDILFFSECDSLLINTQRFNNGEEIFMIDTAIIYITLNR</sequence>
<keyword evidence="1" id="KW-1133">Transmembrane helix</keyword>
<organism evidence="2 3">
    <name type="scientific">Ascaris lumbricoides</name>
    <name type="common">Giant roundworm</name>
    <dbReference type="NCBI Taxonomy" id="6252"/>
    <lineage>
        <taxon>Eukaryota</taxon>
        <taxon>Metazoa</taxon>
        <taxon>Ecdysozoa</taxon>
        <taxon>Nematoda</taxon>
        <taxon>Chromadorea</taxon>
        <taxon>Rhabditida</taxon>
        <taxon>Spirurina</taxon>
        <taxon>Ascaridomorpha</taxon>
        <taxon>Ascaridoidea</taxon>
        <taxon>Ascarididae</taxon>
        <taxon>Ascaris</taxon>
    </lineage>
</organism>
<evidence type="ECO:0000313" key="2">
    <source>
        <dbReference type="Proteomes" id="UP000036681"/>
    </source>
</evidence>
<dbReference type="AlphaFoldDB" id="A0A9J2PP22"/>
<keyword evidence="1" id="KW-0472">Membrane</keyword>
<name>A0A9J2PP22_ASCLU</name>
<dbReference type="WBParaSite" id="ALUE_0001124301-mRNA-1">
    <property type="protein sequence ID" value="ALUE_0001124301-mRNA-1"/>
    <property type="gene ID" value="ALUE_0001124301"/>
</dbReference>
<accession>A0A9J2PP22</accession>